<evidence type="ECO:0000313" key="8">
    <source>
        <dbReference type="Proteomes" id="UP000746503"/>
    </source>
</evidence>
<evidence type="ECO:0000256" key="1">
    <source>
        <dbReference type="ARBA" id="ARBA00004651"/>
    </source>
</evidence>
<reference evidence="7 8" key="1">
    <citation type="submission" date="2020-03" db="EMBL/GenBank/DDBJ databases">
        <title>Draft genome of Streptomyces sp. ventii, isolated from the Axial Seamount in the Pacific Ocean, and resequencing of the two type strains Streptomyces lonarensis strain NCL 716 and Streptomyces bohaiensis strain 11A07.</title>
        <authorList>
            <person name="Loughran R.M."/>
            <person name="Pfannmuller K.M."/>
            <person name="Wasson B.J."/>
            <person name="Deadmond M.C."/>
            <person name="Paddock B.E."/>
            <person name="Koyack M.J."/>
            <person name="Gallegos D.A."/>
            <person name="Mitchell E.A."/>
            <person name="Ushijima B."/>
            <person name="Saw J.H."/>
            <person name="Mcphail K.L."/>
            <person name="Videau P."/>
        </authorList>
    </citation>
    <scope>NUCLEOTIDE SEQUENCE [LARGE SCALE GENOMIC DNA]</scope>
    <source>
        <strain evidence="8">5675061</strain>
    </source>
</reference>
<dbReference type="PANTHER" id="PTHR34584">
    <property type="entry name" value="NA(+)/H(+) ANTIPORTER SUBUNIT E1"/>
    <property type="match status" value="1"/>
</dbReference>
<evidence type="ECO:0000256" key="2">
    <source>
        <dbReference type="ARBA" id="ARBA00006228"/>
    </source>
</evidence>
<sequence>MTPLFSLPLRLVAFSLWFAAEVVKSSYAVLRDVLTTGRRSRPRVVDMPLESELDGHVTLIASLITLTPGTLTLGVTRGGNGARHLAVHSMYHPDAASALADLRDMEKRMLHAFTWKGRS</sequence>
<protein>
    <submittedName>
        <fullName evidence="7">Na+/H+ antiporter subunit E</fullName>
    </submittedName>
</protein>
<dbReference type="Proteomes" id="UP000746503">
    <property type="component" value="Unassembled WGS sequence"/>
</dbReference>
<comment type="subcellular location">
    <subcellularLocation>
        <location evidence="1">Cell membrane</location>
        <topology evidence="1">Multi-pass membrane protein</topology>
    </subcellularLocation>
</comment>
<keyword evidence="6" id="KW-0472">Membrane</keyword>
<name>A0ABX1ACD5_9ACTN</name>
<dbReference type="EMBL" id="JAAVJB010000003">
    <property type="protein sequence ID" value="NJP64853.1"/>
    <property type="molecule type" value="Genomic_DNA"/>
</dbReference>
<comment type="similarity">
    <text evidence="2">Belongs to the CPA3 antiporters (TC 2.A.63) subunit E family.</text>
</comment>
<organism evidence="7 8">
    <name type="scientific">Streptomyces spiramenti</name>
    <dbReference type="NCBI Taxonomy" id="2720606"/>
    <lineage>
        <taxon>Bacteria</taxon>
        <taxon>Bacillati</taxon>
        <taxon>Actinomycetota</taxon>
        <taxon>Actinomycetes</taxon>
        <taxon>Kitasatosporales</taxon>
        <taxon>Streptomycetaceae</taxon>
        <taxon>Streptomyces</taxon>
    </lineage>
</organism>
<keyword evidence="3" id="KW-1003">Cell membrane</keyword>
<evidence type="ECO:0000256" key="3">
    <source>
        <dbReference type="ARBA" id="ARBA00022475"/>
    </source>
</evidence>
<accession>A0ABX1ACD5</accession>
<keyword evidence="5" id="KW-1133">Transmembrane helix</keyword>
<proteinExistence type="inferred from homology"/>
<keyword evidence="4" id="KW-0812">Transmembrane</keyword>
<evidence type="ECO:0000256" key="5">
    <source>
        <dbReference type="ARBA" id="ARBA00022989"/>
    </source>
</evidence>
<dbReference type="InterPro" id="IPR002758">
    <property type="entry name" value="Cation_antiport_E"/>
</dbReference>
<gene>
    <name evidence="7" type="ORF">HCJ92_00770</name>
</gene>
<dbReference type="Pfam" id="PF01899">
    <property type="entry name" value="MNHE"/>
    <property type="match status" value="1"/>
</dbReference>
<evidence type="ECO:0000256" key="6">
    <source>
        <dbReference type="ARBA" id="ARBA00023136"/>
    </source>
</evidence>
<keyword evidence="8" id="KW-1185">Reference proteome</keyword>
<dbReference type="RefSeq" id="WP_167931380.1">
    <property type="nucleotide sequence ID" value="NZ_JAAVJB010000003.1"/>
</dbReference>
<dbReference type="PANTHER" id="PTHR34584:SF1">
    <property type="entry name" value="NA(+)_H(+) ANTIPORTER SUBUNIT E1"/>
    <property type="match status" value="1"/>
</dbReference>
<evidence type="ECO:0000313" key="7">
    <source>
        <dbReference type="EMBL" id="NJP64853.1"/>
    </source>
</evidence>
<evidence type="ECO:0000256" key="4">
    <source>
        <dbReference type="ARBA" id="ARBA00022692"/>
    </source>
</evidence>
<comment type="caution">
    <text evidence="7">The sequence shown here is derived from an EMBL/GenBank/DDBJ whole genome shotgun (WGS) entry which is preliminary data.</text>
</comment>